<dbReference type="AlphaFoldDB" id="A0A0W8I882"/>
<dbReference type="Proteomes" id="UP000054837">
    <property type="component" value="Unassembled WGS sequence"/>
</dbReference>
<dbReference type="InterPro" id="IPR058593">
    <property type="entry name" value="ARB_07466-like_C"/>
</dbReference>
<organism evidence="2 3">
    <name type="scientific">Serinicoccus chungangensis</name>
    <dbReference type="NCBI Taxonomy" id="767452"/>
    <lineage>
        <taxon>Bacteria</taxon>
        <taxon>Bacillati</taxon>
        <taxon>Actinomycetota</taxon>
        <taxon>Actinomycetes</taxon>
        <taxon>Micrococcales</taxon>
        <taxon>Ornithinimicrobiaceae</taxon>
        <taxon>Serinicoccus</taxon>
    </lineage>
</organism>
<comment type="caution">
    <text evidence="2">The sequence shown here is derived from an EMBL/GenBank/DDBJ whole genome shotgun (WGS) entry which is preliminary data.</text>
</comment>
<dbReference type="RefSeq" id="WP_058890714.1">
    <property type="nucleotide sequence ID" value="NZ_LQBL01000022.1"/>
</dbReference>
<accession>A0A0W8I882</accession>
<reference evidence="2 3" key="1">
    <citation type="submission" date="2015-12" db="EMBL/GenBank/DDBJ databases">
        <title>Serinicoccus chungangenesis strain CD08_5 genome sequencing and assembly.</title>
        <authorList>
            <person name="Chander A.M."/>
            <person name="Kaur G."/>
            <person name="Nair G.R."/>
            <person name="Dhawan D.K."/>
            <person name="Kochhar R.K."/>
            <person name="Mayilraj S."/>
            <person name="Bhadada S.K."/>
        </authorList>
    </citation>
    <scope>NUCLEOTIDE SEQUENCE [LARGE SCALE GENOMIC DNA]</scope>
    <source>
        <strain evidence="2 3">CD08_5</strain>
    </source>
</reference>
<keyword evidence="3" id="KW-1185">Reference proteome</keyword>
<proteinExistence type="predicted"/>
<dbReference type="Pfam" id="PF26571">
    <property type="entry name" value="VldE"/>
    <property type="match status" value="1"/>
</dbReference>
<dbReference type="OrthoDB" id="5171895at2"/>
<name>A0A0W8I882_9MICO</name>
<protein>
    <recommendedName>
        <fullName evidence="1">ARB-07466-like C-terminal domain-containing protein</fullName>
    </recommendedName>
</protein>
<feature type="domain" description="ARB-07466-like C-terminal" evidence="1">
    <location>
        <begin position="126"/>
        <end position="232"/>
    </location>
</feature>
<dbReference type="STRING" id="767452.AVL62_04635"/>
<evidence type="ECO:0000259" key="1">
    <source>
        <dbReference type="Pfam" id="PF26571"/>
    </source>
</evidence>
<dbReference type="EMBL" id="LQBL01000022">
    <property type="protein sequence ID" value="KUG55606.1"/>
    <property type="molecule type" value="Genomic_DNA"/>
</dbReference>
<evidence type="ECO:0000313" key="2">
    <source>
        <dbReference type="EMBL" id="KUG55606.1"/>
    </source>
</evidence>
<sequence length="251" mass="26136">MPQRPTPAPARGGSRRGVVVVLVLLAALVGAVLAQPLMRSVGAWVAAAGAPCGVVVDGQRVPLERDHARAATAEAARSLGGPGAGGGAAVPELPEGVVEAVLAARADTALTCRVPVAEPAVEAETSSGLTPRAQAVLDAVRTEVGELPVGGFAPGGVDSGHGEESTHYEGRAVDYFFRPVTEDSLDDGWVLSQWLVAHADELTVQYVIFDDHYWGVRGSARGWQDYRAPGGSDDPVLRHLDHVHVDVLRGE</sequence>
<gene>
    <name evidence="2" type="ORF">AVL62_04635</name>
</gene>
<evidence type="ECO:0000313" key="3">
    <source>
        <dbReference type="Proteomes" id="UP000054837"/>
    </source>
</evidence>